<feature type="signal peptide" evidence="1">
    <location>
        <begin position="1"/>
        <end position="21"/>
    </location>
</feature>
<accession>A0A2G5K7Z9</accession>
<dbReference type="Proteomes" id="UP000231516">
    <property type="component" value="Unassembled WGS sequence"/>
</dbReference>
<dbReference type="EMBL" id="MDGM01000012">
    <property type="protein sequence ID" value="PIB25143.1"/>
    <property type="molecule type" value="Genomic_DNA"/>
</dbReference>
<comment type="caution">
    <text evidence="2">The sequence shown here is derived from an EMBL/GenBank/DDBJ whole genome shotgun (WGS) entry which is preliminary data.</text>
</comment>
<organism evidence="2 3">
    <name type="scientific">Paramylibacter kogurei</name>
    <dbReference type="NCBI Taxonomy" id="1889778"/>
    <lineage>
        <taxon>Bacteria</taxon>
        <taxon>Pseudomonadati</taxon>
        <taxon>Pseudomonadota</taxon>
        <taxon>Alphaproteobacteria</taxon>
        <taxon>Rhodobacterales</taxon>
        <taxon>Paracoccaceae</taxon>
        <taxon>Paramylibacter</taxon>
    </lineage>
</organism>
<name>A0A2G5K7Z9_9RHOB</name>
<dbReference type="Gene3D" id="2.40.160.60">
    <property type="entry name" value="Outer membrane protein transport protein (OMPP1/FadL/TodX)"/>
    <property type="match status" value="1"/>
</dbReference>
<evidence type="ECO:0000313" key="2">
    <source>
        <dbReference type="EMBL" id="PIB25143.1"/>
    </source>
</evidence>
<protein>
    <submittedName>
        <fullName evidence="2">Uncharacterized protein</fullName>
    </submittedName>
</protein>
<evidence type="ECO:0000256" key="1">
    <source>
        <dbReference type="SAM" id="SignalP"/>
    </source>
</evidence>
<gene>
    <name evidence="2" type="ORF">BFP76_06430</name>
</gene>
<dbReference type="AlphaFoldDB" id="A0A2G5K7Z9"/>
<sequence>MKTILASGAAASTLIASSAFAGGMDRATFSPSILFEQGNYAEATLGLTLPSVSPAGAPHAFNVAESFTTLKFGYKHQFNDKLAVAFVYNNNPIGVDINYASLGSPLRGSVDSTSATLLAKYSFTDRFSAYGGVKHQWAKATADLTPNGIPEPTTFSKDSDTGYILGVAYEIPDIALRVSLSYESELEFDLDTIGAGSGTNYGATTAGSPEAYTLEFQSGIATDTLLFGSVRRAKWSDSNIILPAAFGSTPLSNFEDTTSYSLGIGRKISDAFSMSVTLSYEESGAEPVSPLAPTNGIAGIGIGGAYTAANGVKTSMGINYSKRGDAVTSAGTNFADNEVITMGLKVSKSF</sequence>
<feature type="chain" id="PRO_5013835032" evidence="1">
    <location>
        <begin position="22"/>
        <end position="350"/>
    </location>
</feature>
<reference evidence="2 3" key="1">
    <citation type="submission" date="2016-08" db="EMBL/GenBank/DDBJ databases">
        <title>Draft genome of Amylibacter sp. strain 4G11.</title>
        <authorList>
            <person name="Wong S.-K."/>
            <person name="Hamasaki K."/>
            <person name="Yoshizawa S."/>
        </authorList>
    </citation>
    <scope>NUCLEOTIDE SEQUENCE [LARGE SCALE GENOMIC DNA]</scope>
    <source>
        <strain evidence="2 3">4G11</strain>
    </source>
</reference>
<evidence type="ECO:0000313" key="3">
    <source>
        <dbReference type="Proteomes" id="UP000231516"/>
    </source>
</evidence>
<dbReference type="SUPFAM" id="SSF56935">
    <property type="entry name" value="Porins"/>
    <property type="match status" value="1"/>
</dbReference>
<proteinExistence type="predicted"/>
<keyword evidence="1" id="KW-0732">Signal</keyword>
<keyword evidence="3" id="KW-1185">Reference proteome</keyword>